<reference evidence="2" key="1">
    <citation type="submission" date="2014-05" db="EMBL/GenBank/DDBJ databases">
        <title>The transcriptome of the halophilic microalga Tetraselmis sp. GSL018 isolated from the Great Salt Lake, Utah.</title>
        <authorList>
            <person name="Jinkerson R.E."/>
            <person name="D'Adamo S."/>
            <person name="Posewitz M.C."/>
        </authorList>
    </citation>
    <scope>NUCLEOTIDE SEQUENCE</scope>
    <source>
        <strain evidence="2">GSL018</strain>
    </source>
</reference>
<feature type="non-terminal residue" evidence="2">
    <location>
        <position position="1"/>
    </location>
</feature>
<proteinExistence type="predicted"/>
<dbReference type="EMBL" id="GBEZ01010605">
    <property type="protein sequence ID" value="JAC75088.1"/>
    <property type="molecule type" value="Transcribed_RNA"/>
</dbReference>
<organism evidence="2">
    <name type="scientific">Tetraselmis sp. GSL018</name>
    <dbReference type="NCBI Taxonomy" id="582737"/>
    <lineage>
        <taxon>Eukaryota</taxon>
        <taxon>Viridiplantae</taxon>
        <taxon>Chlorophyta</taxon>
        <taxon>core chlorophytes</taxon>
        <taxon>Chlorodendrophyceae</taxon>
        <taxon>Chlorodendrales</taxon>
        <taxon>Chlorodendraceae</taxon>
        <taxon>Tetraselmis</taxon>
    </lineage>
</organism>
<feature type="region of interest" description="Disordered" evidence="1">
    <location>
        <begin position="1"/>
        <end position="42"/>
    </location>
</feature>
<dbReference type="AlphaFoldDB" id="A0A061RT12"/>
<evidence type="ECO:0000313" key="2">
    <source>
        <dbReference type="EMBL" id="JAC75088.1"/>
    </source>
</evidence>
<protein>
    <submittedName>
        <fullName evidence="2">Uncharacterized protein</fullName>
    </submittedName>
</protein>
<gene>
    <name evidence="2" type="ORF">TSPGSL018_24106</name>
</gene>
<evidence type="ECO:0000256" key="1">
    <source>
        <dbReference type="SAM" id="MobiDB-lite"/>
    </source>
</evidence>
<accession>A0A061RT12</accession>
<sequence length="64" mass="6436">GTAAGPLPPAHASGRRITAHRTPRAPRGVATSSPNEGGTAGTTTAVARISTAAWAKARQKRLHG</sequence>
<feature type="compositionally biased region" description="Basic residues" evidence="1">
    <location>
        <begin position="13"/>
        <end position="24"/>
    </location>
</feature>
<name>A0A061RT12_9CHLO</name>